<protein>
    <submittedName>
        <fullName evidence="1">Uncharacterized protein</fullName>
    </submittedName>
</protein>
<evidence type="ECO:0000313" key="2">
    <source>
        <dbReference type="Proteomes" id="UP000324748"/>
    </source>
</evidence>
<accession>A0A5B0NLI6</accession>
<comment type="caution">
    <text evidence="1">The sequence shown here is derived from an EMBL/GenBank/DDBJ whole genome shotgun (WGS) entry which is preliminary data.</text>
</comment>
<dbReference type="Proteomes" id="UP000324748">
    <property type="component" value="Unassembled WGS sequence"/>
</dbReference>
<dbReference type="AlphaFoldDB" id="A0A5B0NLI6"/>
<evidence type="ECO:0000313" key="1">
    <source>
        <dbReference type="EMBL" id="KAA1089643.1"/>
    </source>
</evidence>
<organism evidence="1 2">
    <name type="scientific">Puccinia graminis f. sp. tritici</name>
    <dbReference type="NCBI Taxonomy" id="56615"/>
    <lineage>
        <taxon>Eukaryota</taxon>
        <taxon>Fungi</taxon>
        <taxon>Dikarya</taxon>
        <taxon>Basidiomycota</taxon>
        <taxon>Pucciniomycotina</taxon>
        <taxon>Pucciniomycetes</taxon>
        <taxon>Pucciniales</taxon>
        <taxon>Pucciniaceae</taxon>
        <taxon>Puccinia</taxon>
    </lineage>
</organism>
<dbReference type="AntiFam" id="ANF00007">
    <property type="entry name" value="Shadow ORF (opposite clpB)"/>
</dbReference>
<reference evidence="1 2" key="1">
    <citation type="submission" date="2019-05" db="EMBL/GenBank/DDBJ databases">
        <title>Emergence of the Ug99 lineage of the wheat stem rust pathogen through somatic hybridization.</title>
        <authorList>
            <person name="Li F."/>
            <person name="Upadhyaya N.M."/>
            <person name="Sperschneider J."/>
            <person name="Matny O."/>
            <person name="Nguyen-Phuc H."/>
            <person name="Mago R."/>
            <person name="Raley C."/>
            <person name="Miller M.E."/>
            <person name="Silverstein K.A.T."/>
            <person name="Henningsen E."/>
            <person name="Hirsch C.D."/>
            <person name="Visser B."/>
            <person name="Pretorius Z.A."/>
            <person name="Steffenson B.J."/>
            <person name="Schwessinger B."/>
            <person name="Dodds P.N."/>
            <person name="Figueroa M."/>
        </authorList>
    </citation>
    <scope>NUCLEOTIDE SEQUENCE [LARGE SCALE GENOMIC DNA]</scope>
    <source>
        <strain evidence="1">21-0</strain>
    </source>
</reference>
<keyword evidence="2" id="KW-1185">Reference proteome</keyword>
<proteinExistence type="predicted"/>
<gene>
    <name evidence="1" type="ORF">PGT21_025757</name>
</gene>
<sequence length="78" mass="8705">MEAEFASSQDQFDEIGRIHSAGTGALTSHDEMHFVDEQDDVFSLFGGFFDFIKNRFDPLFELALVACTGLNGAQVQRE</sequence>
<name>A0A5B0NLI6_PUCGR</name>
<dbReference type="EMBL" id="VSWC01000093">
    <property type="protein sequence ID" value="KAA1089643.1"/>
    <property type="molecule type" value="Genomic_DNA"/>
</dbReference>